<evidence type="ECO:0000259" key="6">
    <source>
        <dbReference type="SMART" id="SM00478"/>
    </source>
</evidence>
<protein>
    <submittedName>
        <fullName evidence="7">Endonuclease III domain-containing protein</fullName>
    </submittedName>
</protein>
<evidence type="ECO:0000256" key="3">
    <source>
        <dbReference type="ARBA" id="ARBA00023004"/>
    </source>
</evidence>
<evidence type="ECO:0000256" key="1">
    <source>
        <dbReference type="ARBA" id="ARBA00022485"/>
    </source>
</evidence>
<dbReference type="EMBL" id="JBHLYR010000032">
    <property type="protein sequence ID" value="MFB9992517.1"/>
    <property type="molecule type" value="Genomic_DNA"/>
</dbReference>
<dbReference type="RefSeq" id="WP_380009576.1">
    <property type="nucleotide sequence ID" value="NZ_JBHLYR010000032.1"/>
</dbReference>
<keyword evidence="7" id="KW-0540">Nuclease</keyword>
<dbReference type="Gene3D" id="1.10.340.30">
    <property type="entry name" value="Hypothetical protein, domain 2"/>
    <property type="match status" value="1"/>
</dbReference>
<gene>
    <name evidence="7" type="ORF">ACFFLM_11120</name>
</gene>
<evidence type="ECO:0000256" key="2">
    <source>
        <dbReference type="ARBA" id="ARBA00022723"/>
    </source>
</evidence>
<keyword evidence="4" id="KW-0411">Iron-sulfur</keyword>
<accession>A0ABV6AYE2</accession>
<evidence type="ECO:0000256" key="5">
    <source>
        <dbReference type="SAM" id="MobiDB-lite"/>
    </source>
</evidence>
<dbReference type="PIRSF" id="PIRSF001435">
    <property type="entry name" value="Nth"/>
    <property type="match status" value="1"/>
</dbReference>
<sequence>MSSRRYVKSKPARQLPADAERTRRAEEIGALFKQLGQTRGNQFPWHKSPDPFKVLVAEYLLARTARLVIERVYQRVIDHFPNAAALAAADPKVLSELTREAGLPRKTLGLIEVARRVTEIGEVPPNREWLLSLPFVGDYIADAVLLYAFGLPIIPLDRNFQRVVHRVFFGQEPPKRSIEPYRDPETVHVVDEMTCGYDARALRNFHQGVLIVAWDFCRHRPRITACPLSPHCALAWSLSPEVQIPG</sequence>
<keyword evidence="1" id="KW-0004">4Fe-4S</keyword>
<dbReference type="InterPro" id="IPR011257">
    <property type="entry name" value="DNA_glycosylase"/>
</dbReference>
<feature type="region of interest" description="Disordered" evidence="5">
    <location>
        <begin position="1"/>
        <end position="21"/>
    </location>
</feature>
<keyword evidence="3" id="KW-0408">Iron</keyword>
<dbReference type="Gene3D" id="1.10.1670.10">
    <property type="entry name" value="Helix-hairpin-Helix base-excision DNA repair enzymes (C-terminal)"/>
    <property type="match status" value="1"/>
</dbReference>
<dbReference type="SUPFAM" id="SSF48150">
    <property type="entry name" value="DNA-glycosylase"/>
    <property type="match status" value="1"/>
</dbReference>
<dbReference type="CDD" id="cd00056">
    <property type="entry name" value="ENDO3c"/>
    <property type="match status" value="1"/>
</dbReference>
<keyword evidence="2" id="KW-0479">Metal-binding</keyword>
<feature type="domain" description="HhH-GPD" evidence="6">
    <location>
        <begin position="60"/>
        <end position="200"/>
    </location>
</feature>
<dbReference type="Pfam" id="PF00730">
    <property type="entry name" value="HhH-GPD"/>
    <property type="match status" value="1"/>
</dbReference>
<evidence type="ECO:0000313" key="8">
    <source>
        <dbReference type="Proteomes" id="UP001589733"/>
    </source>
</evidence>
<dbReference type="InterPro" id="IPR003265">
    <property type="entry name" value="HhH-GPD_domain"/>
</dbReference>
<name>A0ABV6AYE2_9DEIO</name>
<dbReference type="InterPro" id="IPR023170">
    <property type="entry name" value="HhH_base_excis_C"/>
</dbReference>
<evidence type="ECO:0000313" key="7">
    <source>
        <dbReference type="EMBL" id="MFB9992517.1"/>
    </source>
</evidence>
<reference evidence="7 8" key="1">
    <citation type="submission" date="2024-09" db="EMBL/GenBank/DDBJ databases">
        <authorList>
            <person name="Sun Q."/>
            <person name="Mori K."/>
        </authorList>
    </citation>
    <scope>NUCLEOTIDE SEQUENCE [LARGE SCALE GENOMIC DNA]</scope>
    <source>
        <strain evidence="7 8">JCM 13503</strain>
    </source>
</reference>
<comment type="caution">
    <text evidence="7">The sequence shown here is derived from an EMBL/GenBank/DDBJ whole genome shotgun (WGS) entry which is preliminary data.</text>
</comment>
<proteinExistence type="predicted"/>
<dbReference type="GO" id="GO:0004519">
    <property type="term" value="F:endonuclease activity"/>
    <property type="evidence" value="ECO:0007669"/>
    <property type="project" value="UniProtKB-KW"/>
</dbReference>
<dbReference type="Proteomes" id="UP001589733">
    <property type="component" value="Unassembled WGS sequence"/>
</dbReference>
<dbReference type="PANTHER" id="PTHR10359">
    <property type="entry name" value="A/G-SPECIFIC ADENINE GLYCOSYLASE/ENDONUCLEASE III"/>
    <property type="match status" value="1"/>
</dbReference>
<evidence type="ECO:0000256" key="4">
    <source>
        <dbReference type="ARBA" id="ARBA00023014"/>
    </source>
</evidence>
<dbReference type="SMART" id="SM00478">
    <property type="entry name" value="ENDO3c"/>
    <property type="match status" value="1"/>
</dbReference>
<keyword evidence="7" id="KW-0378">Hydrolase</keyword>
<keyword evidence="7" id="KW-0255">Endonuclease</keyword>
<feature type="compositionally biased region" description="Basic residues" evidence="5">
    <location>
        <begin position="1"/>
        <end position="11"/>
    </location>
</feature>
<keyword evidence="8" id="KW-1185">Reference proteome</keyword>
<organism evidence="7 8">
    <name type="scientific">Deinococcus oregonensis</name>
    <dbReference type="NCBI Taxonomy" id="1805970"/>
    <lineage>
        <taxon>Bacteria</taxon>
        <taxon>Thermotogati</taxon>
        <taxon>Deinococcota</taxon>
        <taxon>Deinococci</taxon>
        <taxon>Deinococcales</taxon>
        <taxon>Deinococcaceae</taxon>
        <taxon>Deinococcus</taxon>
    </lineage>
</organism>